<organism evidence="7 8">
    <name type="scientific">Spinacia oleracea</name>
    <name type="common">Spinach</name>
    <dbReference type="NCBI Taxonomy" id="3562"/>
    <lineage>
        <taxon>Eukaryota</taxon>
        <taxon>Viridiplantae</taxon>
        <taxon>Streptophyta</taxon>
        <taxon>Embryophyta</taxon>
        <taxon>Tracheophyta</taxon>
        <taxon>Spermatophyta</taxon>
        <taxon>Magnoliopsida</taxon>
        <taxon>eudicotyledons</taxon>
        <taxon>Gunneridae</taxon>
        <taxon>Pentapetalae</taxon>
        <taxon>Caryophyllales</taxon>
        <taxon>Chenopodiaceae</taxon>
        <taxon>Chenopodioideae</taxon>
        <taxon>Anserineae</taxon>
        <taxon>Spinacia</taxon>
    </lineage>
</organism>
<dbReference type="AlphaFoldDB" id="A0A9R0K8P8"/>
<dbReference type="GeneID" id="110801580"/>
<dbReference type="PANTHER" id="PTHR12786:SF2">
    <property type="entry name" value="SPLICING FACTOR 3A SUBUNIT 3"/>
    <property type="match status" value="1"/>
</dbReference>
<dbReference type="OrthoDB" id="1693525at2759"/>
<dbReference type="InterPro" id="IPR051421">
    <property type="entry name" value="RNA_Proc_DNA_Dmg_Regulator"/>
</dbReference>
<dbReference type="KEGG" id="soe:110801580"/>
<feature type="domain" description="Splicing factor SF3a60 /Prp9 subunit C-terminal" evidence="5">
    <location>
        <begin position="144"/>
        <end position="254"/>
    </location>
</feature>
<dbReference type="RefSeq" id="XP_021862629.1">
    <property type="nucleotide sequence ID" value="XM_022006937.1"/>
</dbReference>
<reference evidence="8" key="2">
    <citation type="submission" date="2025-08" db="UniProtKB">
        <authorList>
            <consortium name="RefSeq"/>
        </authorList>
    </citation>
    <scope>IDENTIFICATION</scope>
    <source>
        <tissue evidence="8">Leaf</tissue>
    </source>
</reference>
<sequence>MTIYDVIVNFDECNTVESLIELGPVKLRECLEVLGLKSGGTVLQKAARVLLAKNTPVNKLERKHLKKRTEDKATALLEVKVNKLCKILKETLDRTRQHVKNRSAMTAKELADDREADHVLELEINREEEDDDNNKVVNVNNKLSMPYWLYKLHGLDQEFKCQICGDSTYKGRRSFENHFWEKRHEYGMSCLGIPNSKLFYEITLIDEAKELWESIRLREGLTQWCPEIDEECEDGDGNIYTKKTYTDLVRQGLI</sequence>
<evidence type="ECO:0000256" key="3">
    <source>
        <dbReference type="ARBA" id="ARBA00023187"/>
    </source>
</evidence>
<name>A0A9R0K8P8_SPIOL</name>
<proteinExistence type="predicted"/>
<dbReference type="Pfam" id="PF13297">
    <property type="entry name" value="SDE2_2C"/>
    <property type="match status" value="1"/>
</dbReference>
<dbReference type="GO" id="GO:0000398">
    <property type="term" value="P:mRNA splicing, via spliceosome"/>
    <property type="evidence" value="ECO:0000318"/>
    <property type="project" value="GO_Central"/>
</dbReference>
<evidence type="ECO:0000259" key="5">
    <source>
        <dbReference type="Pfam" id="PF11931"/>
    </source>
</evidence>
<accession>A0A9R0K8P8</accession>
<dbReference type="Proteomes" id="UP000813463">
    <property type="component" value="Chromosome 6"/>
</dbReference>
<evidence type="ECO:0000259" key="6">
    <source>
        <dbReference type="Pfam" id="PF13297"/>
    </source>
</evidence>
<keyword evidence="3" id="KW-0508">mRNA splicing</keyword>
<evidence type="ECO:0000313" key="7">
    <source>
        <dbReference type="Proteomes" id="UP000813463"/>
    </source>
</evidence>
<dbReference type="GO" id="GO:0005681">
    <property type="term" value="C:spliceosomal complex"/>
    <property type="evidence" value="ECO:0000318"/>
    <property type="project" value="GO_Central"/>
</dbReference>
<protein>
    <submittedName>
        <fullName evidence="8">Splicing factor SF3a60 homolog</fullName>
    </submittedName>
</protein>
<dbReference type="InterPro" id="IPR025086">
    <property type="entry name" value="SDE2/SF3A3_SAP"/>
</dbReference>
<keyword evidence="2" id="KW-0507">mRNA processing</keyword>
<evidence type="ECO:0000256" key="2">
    <source>
        <dbReference type="ARBA" id="ARBA00022664"/>
    </source>
</evidence>
<evidence type="ECO:0000256" key="4">
    <source>
        <dbReference type="ARBA" id="ARBA00023242"/>
    </source>
</evidence>
<dbReference type="PANTHER" id="PTHR12786">
    <property type="entry name" value="SPLICING FACTOR SF3A-RELATED"/>
    <property type="match status" value="1"/>
</dbReference>
<gene>
    <name evidence="8" type="primary">LOC110801580</name>
</gene>
<keyword evidence="4" id="KW-0539">Nucleus</keyword>
<evidence type="ECO:0000313" key="8">
    <source>
        <dbReference type="RefSeq" id="XP_021862629.1"/>
    </source>
</evidence>
<dbReference type="InterPro" id="IPR024598">
    <property type="entry name" value="SF3a60/Prp9_C"/>
</dbReference>
<comment type="subcellular location">
    <subcellularLocation>
        <location evidence="1">Nucleus</location>
    </subcellularLocation>
</comment>
<feature type="domain" description="SDE2/SF3A3 SAP" evidence="6">
    <location>
        <begin position="8"/>
        <end position="67"/>
    </location>
</feature>
<dbReference type="Pfam" id="PF11931">
    <property type="entry name" value="SF3a60_Prp9_C"/>
    <property type="match status" value="1"/>
</dbReference>
<keyword evidence="7" id="KW-1185">Reference proteome</keyword>
<evidence type="ECO:0000256" key="1">
    <source>
        <dbReference type="ARBA" id="ARBA00004123"/>
    </source>
</evidence>
<reference evidence="7" key="1">
    <citation type="journal article" date="2021" name="Nat. Commun.">
        <title>Genomic analyses provide insights into spinach domestication and the genetic basis of agronomic traits.</title>
        <authorList>
            <person name="Cai X."/>
            <person name="Sun X."/>
            <person name="Xu C."/>
            <person name="Sun H."/>
            <person name="Wang X."/>
            <person name="Ge C."/>
            <person name="Zhang Z."/>
            <person name="Wang Q."/>
            <person name="Fei Z."/>
            <person name="Jiao C."/>
            <person name="Wang Q."/>
        </authorList>
    </citation>
    <scope>NUCLEOTIDE SEQUENCE [LARGE SCALE GENOMIC DNA]</scope>
    <source>
        <strain evidence="7">cv. Varoflay</strain>
    </source>
</reference>
<dbReference type="GO" id="GO:0003723">
    <property type="term" value="F:RNA binding"/>
    <property type="evidence" value="ECO:0000318"/>
    <property type="project" value="GO_Central"/>
</dbReference>